<protein>
    <submittedName>
        <fullName evidence="1">Uncharacterized protein</fullName>
    </submittedName>
</protein>
<dbReference type="EMBL" id="JAJUWU010000034">
    <property type="protein sequence ID" value="MCE7030939.1"/>
    <property type="molecule type" value="Genomic_DNA"/>
</dbReference>
<sequence length="67" mass="7333">MKAKSPSSEKILVSGTALTRARAEKISAVEGMKLSPRMAAWFTTADKQGLTPEEKRAQIRAEFAKKP</sequence>
<evidence type="ECO:0000313" key="1">
    <source>
        <dbReference type="EMBL" id="MCE7030939.1"/>
    </source>
</evidence>
<gene>
    <name evidence="1" type="ORF">LZD57_23400</name>
</gene>
<organism evidence="1 2">
    <name type="scientific">Jiella avicenniae</name>
    <dbReference type="NCBI Taxonomy" id="2907202"/>
    <lineage>
        <taxon>Bacteria</taxon>
        <taxon>Pseudomonadati</taxon>
        <taxon>Pseudomonadota</taxon>
        <taxon>Alphaproteobacteria</taxon>
        <taxon>Hyphomicrobiales</taxon>
        <taxon>Aurantimonadaceae</taxon>
        <taxon>Jiella</taxon>
    </lineage>
</organism>
<comment type="caution">
    <text evidence="1">The sequence shown here is derived from an EMBL/GenBank/DDBJ whole genome shotgun (WGS) entry which is preliminary data.</text>
</comment>
<evidence type="ECO:0000313" key="2">
    <source>
        <dbReference type="Proteomes" id="UP001139035"/>
    </source>
</evidence>
<dbReference type="RefSeq" id="WP_233722009.1">
    <property type="nucleotide sequence ID" value="NZ_JAJUWU010000034.1"/>
</dbReference>
<proteinExistence type="predicted"/>
<dbReference type="AlphaFoldDB" id="A0A9X1T7I4"/>
<name>A0A9X1T7I4_9HYPH</name>
<dbReference type="Proteomes" id="UP001139035">
    <property type="component" value="Unassembled WGS sequence"/>
</dbReference>
<reference evidence="1" key="1">
    <citation type="submission" date="2022-01" db="EMBL/GenBank/DDBJ databases">
        <title>Jiella avicenniae sp. nov., a novel endophytic bacterium isolated from bark of Avicennia marina.</title>
        <authorList>
            <person name="Tuo L."/>
        </authorList>
    </citation>
    <scope>NUCLEOTIDE SEQUENCE</scope>
    <source>
        <strain evidence="1">CBK1P-4</strain>
    </source>
</reference>
<accession>A0A9X1T7I4</accession>
<keyword evidence="2" id="KW-1185">Reference proteome</keyword>